<organism evidence="1 2">
    <name type="scientific">Mesorhizobium neociceri</name>
    <dbReference type="NCBI Taxonomy" id="1307853"/>
    <lineage>
        <taxon>Bacteria</taxon>
        <taxon>Pseudomonadati</taxon>
        <taxon>Pseudomonadota</taxon>
        <taxon>Alphaproteobacteria</taxon>
        <taxon>Hyphomicrobiales</taxon>
        <taxon>Phyllobacteriaceae</taxon>
        <taxon>Mesorhizobium</taxon>
    </lineage>
</organism>
<keyword evidence="2" id="KW-1185">Reference proteome</keyword>
<protein>
    <recommendedName>
        <fullName evidence="3">DUF2188 domain-containing protein</fullName>
    </recommendedName>
</protein>
<accession>A0A838BEI1</accession>
<dbReference type="Proteomes" id="UP000558284">
    <property type="component" value="Unassembled WGS sequence"/>
</dbReference>
<proteinExistence type="predicted"/>
<evidence type="ECO:0000313" key="1">
    <source>
        <dbReference type="EMBL" id="MBA1144722.1"/>
    </source>
</evidence>
<comment type="caution">
    <text evidence="1">The sequence shown here is derived from an EMBL/GenBank/DDBJ whole genome shotgun (WGS) entry which is preliminary data.</text>
</comment>
<sequence length="65" mass="7484">MDDHPKNIVSIEQLNGRWAVQVMEDGAVTQHLFETEDFARNFAAGQWIRLNPKPALPKSRRKPKV</sequence>
<reference evidence="1 2" key="1">
    <citation type="submission" date="2020-07" db="EMBL/GenBank/DDBJ databases">
        <title>Definition of the novel symbiovar canariense within Mesorhizobium novociceri, a new species of genus Mesorhizobium nodulating Cicer canariense in the Caldera de Taburiente National Park (La Palma, Canary Islands).</title>
        <authorList>
            <person name="Leon-Barrios M."/>
            <person name="Perez-Yepez J."/>
            <person name="Flores-Felix J.D."/>
            <person name="Ramirez-Baena M.H."/>
            <person name="Pulido-Suarez L."/>
            <person name="Igual J.M."/>
            <person name="Velazquez E."/>
            <person name="Peix A."/>
        </authorList>
    </citation>
    <scope>NUCLEOTIDE SEQUENCE [LARGE SCALE GENOMIC DNA]</scope>
    <source>
        <strain evidence="1 2">CCANP35</strain>
    </source>
</reference>
<dbReference type="EMBL" id="JACDTY010000027">
    <property type="protein sequence ID" value="MBA1144722.1"/>
    <property type="molecule type" value="Genomic_DNA"/>
</dbReference>
<dbReference type="RefSeq" id="WP_181061656.1">
    <property type="nucleotide sequence ID" value="NZ_JACDTY010000027.1"/>
</dbReference>
<name>A0A838BEI1_9HYPH</name>
<dbReference type="AlphaFoldDB" id="A0A838BEI1"/>
<gene>
    <name evidence="1" type="ORF">H0241_31450</name>
</gene>
<evidence type="ECO:0008006" key="3">
    <source>
        <dbReference type="Google" id="ProtNLM"/>
    </source>
</evidence>
<evidence type="ECO:0000313" key="2">
    <source>
        <dbReference type="Proteomes" id="UP000558284"/>
    </source>
</evidence>